<accession>A0A917L6X9</accession>
<keyword evidence="1" id="KW-1133">Transmembrane helix</keyword>
<dbReference type="EMBL" id="BMMU01000014">
    <property type="protein sequence ID" value="GGJ42524.1"/>
    <property type="molecule type" value="Genomic_DNA"/>
</dbReference>
<reference evidence="2" key="1">
    <citation type="journal article" date="2014" name="Int. J. Syst. Evol. Microbiol.">
        <title>Complete genome sequence of Corynebacterium casei LMG S-19264T (=DSM 44701T), isolated from a smear-ripened cheese.</title>
        <authorList>
            <consortium name="US DOE Joint Genome Institute (JGI-PGF)"/>
            <person name="Walter F."/>
            <person name="Albersmeier A."/>
            <person name="Kalinowski J."/>
            <person name="Ruckert C."/>
        </authorList>
    </citation>
    <scope>NUCLEOTIDE SEQUENCE</scope>
    <source>
        <strain evidence="2">CGMCC 4.7272</strain>
    </source>
</reference>
<keyword evidence="1" id="KW-0812">Transmembrane</keyword>
<feature type="transmembrane region" description="Helical" evidence="1">
    <location>
        <begin position="228"/>
        <end position="248"/>
    </location>
</feature>
<feature type="transmembrane region" description="Helical" evidence="1">
    <location>
        <begin position="130"/>
        <end position="147"/>
    </location>
</feature>
<organism evidence="2 3">
    <name type="scientific">Streptomyces lacrimifluminis</name>
    <dbReference type="NCBI Taxonomy" id="1500077"/>
    <lineage>
        <taxon>Bacteria</taxon>
        <taxon>Bacillati</taxon>
        <taxon>Actinomycetota</taxon>
        <taxon>Actinomycetes</taxon>
        <taxon>Kitasatosporales</taxon>
        <taxon>Streptomycetaceae</taxon>
        <taxon>Streptomyces</taxon>
    </lineage>
</organism>
<name>A0A917L6X9_9ACTN</name>
<proteinExistence type="predicted"/>
<feature type="transmembrane region" description="Helical" evidence="1">
    <location>
        <begin position="192"/>
        <end position="216"/>
    </location>
</feature>
<keyword evidence="3" id="KW-1185">Reference proteome</keyword>
<keyword evidence="1" id="KW-0472">Membrane</keyword>
<reference evidence="2" key="2">
    <citation type="submission" date="2020-09" db="EMBL/GenBank/DDBJ databases">
        <authorList>
            <person name="Sun Q."/>
            <person name="Zhou Y."/>
        </authorList>
    </citation>
    <scope>NUCLEOTIDE SEQUENCE</scope>
    <source>
        <strain evidence="2">CGMCC 4.7272</strain>
    </source>
</reference>
<feature type="transmembrane region" description="Helical" evidence="1">
    <location>
        <begin position="312"/>
        <end position="330"/>
    </location>
</feature>
<protein>
    <submittedName>
        <fullName evidence="2">Uncharacterized protein</fullName>
    </submittedName>
</protein>
<dbReference type="Proteomes" id="UP000625682">
    <property type="component" value="Unassembled WGS sequence"/>
</dbReference>
<dbReference type="RefSeq" id="WP_189149087.1">
    <property type="nucleotide sequence ID" value="NZ_BAABER010000027.1"/>
</dbReference>
<feature type="transmembrane region" description="Helical" evidence="1">
    <location>
        <begin position="279"/>
        <end position="300"/>
    </location>
</feature>
<evidence type="ECO:0000313" key="3">
    <source>
        <dbReference type="Proteomes" id="UP000625682"/>
    </source>
</evidence>
<comment type="caution">
    <text evidence="2">The sequence shown here is derived from an EMBL/GenBank/DDBJ whole genome shotgun (WGS) entry which is preliminary data.</text>
</comment>
<evidence type="ECO:0000313" key="2">
    <source>
        <dbReference type="EMBL" id="GGJ42524.1"/>
    </source>
</evidence>
<evidence type="ECO:0000256" key="1">
    <source>
        <dbReference type="SAM" id="Phobius"/>
    </source>
</evidence>
<feature type="transmembrane region" description="Helical" evidence="1">
    <location>
        <begin position="153"/>
        <end position="171"/>
    </location>
</feature>
<sequence length="388" mass="42727">MAAHLSKVFKDEERWQRFVLGLPAAEVLREILATPWWLFLVKAVYHRRGDPSELFAHSTAPALKDHLLSLFIPAVVDLRPSPYHAERVQGWLTMIACHLRDGLPAGESVDIHQPRLWPIAGVDRVRHTDAVAAALVYLALVLPLVFLRERPESWLIATAGLGALAVAWDVSRQGGDFPMCAPWGRVFSTTTLNLVIDIVPVGLVLGGLGGLAAIPVGWLANALSLDSIVSVLPALAMLWSVLLGLLLVRGVGTTHTFTGTYPPDVNTAVRWHHVLRGDLLYGCFTIVVAGLSMAVAWWALSFSDVMALSSMPALDALTLGLIGAALRWVVDFGGGRRYLVFLLCLRGRLPYRLGRFLRWSHKGGLLRTSGGAYQFRHREFQQWLAQHI</sequence>
<gene>
    <name evidence="2" type="ORF">GCM10012282_44160</name>
</gene>
<dbReference type="AlphaFoldDB" id="A0A917L6X9"/>